<evidence type="ECO:0000313" key="3">
    <source>
        <dbReference type="Proteomes" id="UP000215374"/>
    </source>
</evidence>
<name>A0A239YLI7_9CORY</name>
<gene>
    <name evidence="2" type="ORF">SAMEA4535761_00510</name>
</gene>
<organism evidence="2 3">
    <name type="scientific">Corynebacterium imitans</name>
    <dbReference type="NCBI Taxonomy" id="156978"/>
    <lineage>
        <taxon>Bacteria</taxon>
        <taxon>Bacillati</taxon>
        <taxon>Actinomycetota</taxon>
        <taxon>Actinomycetes</taxon>
        <taxon>Mycobacteriales</taxon>
        <taxon>Corynebacteriaceae</taxon>
        <taxon>Corynebacterium</taxon>
    </lineage>
</organism>
<evidence type="ECO:0000256" key="1">
    <source>
        <dbReference type="SAM" id="MobiDB-lite"/>
    </source>
</evidence>
<feature type="region of interest" description="Disordered" evidence="1">
    <location>
        <begin position="195"/>
        <end position="324"/>
    </location>
</feature>
<accession>A0A239YLI7</accession>
<reference evidence="2 3" key="1">
    <citation type="submission" date="2017-06" db="EMBL/GenBank/DDBJ databases">
        <authorList>
            <consortium name="Pathogen Informatics"/>
        </authorList>
    </citation>
    <scope>NUCLEOTIDE SEQUENCE [LARGE SCALE GENOMIC DNA]</scope>
    <source>
        <strain evidence="2 3">NCTC13015</strain>
    </source>
</reference>
<feature type="region of interest" description="Disordered" evidence="1">
    <location>
        <begin position="65"/>
        <end position="89"/>
    </location>
</feature>
<feature type="compositionally biased region" description="Basic and acidic residues" evidence="1">
    <location>
        <begin position="74"/>
        <end position="88"/>
    </location>
</feature>
<evidence type="ECO:0008006" key="4">
    <source>
        <dbReference type="Google" id="ProtNLM"/>
    </source>
</evidence>
<dbReference type="AlphaFoldDB" id="A0A239YLI7"/>
<dbReference type="Proteomes" id="UP000215374">
    <property type="component" value="Chromosome 1"/>
</dbReference>
<dbReference type="RefSeq" id="WP_051904724.1">
    <property type="nucleotide sequence ID" value="NZ_CP009211.1"/>
</dbReference>
<dbReference type="OrthoDB" id="4426886at2"/>
<dbReference type="EMBL" id="LT906467">
    <property type="protein sequence ID" value="SNV59303.1"/>
    <property type="molecule type" value="Genomic_DNA"/>
</dbReference>
<evidence type="ECO:0000313" key="2">
    <source>
        <dbReference type="EMBL" id="SNV59303.1"/>
    </source>
</evidence>
<proteinExistence type="predicted"/>
<sequence>MARRSDGHGYGDDYGRNEADNVTEEFAAVANEDAFLDALAAGVDPSDGSDPLAAMLLELKADIDRPMPAPPRVEAARDTAGDTEEAKDTTVVPLRRKLFGRRSAGERRGRTQPSPWVAGLVGAAAATAVVTGSGAALYNATPGSPLWGPATAVFGDRTAAVELASTLDELQAANDSGDRDAASALFDQARKLLASMEPRANQGREGRDAEAPEPIVRTKVSTVTVTPPPPEPEVITETVQPSQPAEQSPQPSQAQPPAQEPSASREAPVRPNPLESPSASTPAPEGESEETSDAGHTPQETVVPGASERNTAPGGGTLGEAQNY</sequence>
<protein>
    <recommendedName>
        <fullName evidence="4">Anti-sigma-D factor RsdA sigma factor binding region domain-containing protein</fullName>
    </recommendedName>
</protein>
<feature type="compositionally biased region" description="Low complexity" evidence="1">
    <location>
        <begin position="233"/>
        <end position="264"/>
    </location>
</feature>